<reference evidence="10 11" key="1">
    <citation type="submission" date="2023-09" db="EMBL/GenBank/DDBJ databases">
        <title>Nesidiocoris tenuis whole genome shotgun sequence.</title>
        <authorList>
            <person name="Shibata T."/>
            <person name="Shimoda M."/>
            <person name="Kobayashi T."/>
            <person name="Uehara T."/>
        </authorList>
    </citation>
    <scope>NUCLEOTIDE SEQUENCE [LARGE SCALE GENOMIC DNA]</scope>
    <source>
        <strain evidence="10 11">Japan</strain>
    </source>
</reference>
<protein>
    <submittedName>
        <fullName evidence="10">PAS fold</fullName>
    </submittedName>
</protein>
<evidence type="ECO:0000313" key="10">
    <source>
        <dbReference type="EMBL" id="BES93921.1"/>
    </source>
</evidence>
<dbReference type="PANTHER" id="PTHR23043:SF26">
    <property type="entry name" value="PROTEIN TRACHEALESS"/>
    <property type="match status" value="1"/>
</dbReference>
<dbReference type="InterPro" id="IPR035965">
    <property type="entry name" value="PAS-like_dom_sf"/>
</dbReference>
<dbReference type="InterPro" id="IPR011598">
    <property type="entry name" value="bHLH_dom"/>
</dbReference>
<keyword evidence="11" id="KW-1185">Reference proteome</keyword>
<evidence type="ECO:0000256" key="2">
    <source>
        <dbReference type="ARBA" id="ARBA00022737"/>
    </source>
</evidence>
<evidence type="ECO:0000256" key="6">
    <source>
        <dbReference type="ARBA" id="ARBA00023242"/>
    </source>
</evidence>
<keyword evidence="2" id="KW-0677">Repeat</keyword>
<dbReference type="EMBL" id="AP028912">
    <property type="protein sequence ID" value="BES93921.1"/>
    <property type="molecule type" value="Genomic_DNA"/>
</dbReference>
<comment type="subcellular location">
    <subcellularLocation>
        <location evidence="1">Nucleus</location>
    </subcellularLocation>
</comment>
<feature type="region of interest" description="Disordered" evidence="7">
    <location>
        <begin position="834"/>
        <end position="858"/>
    </location>
</feature>
<dbReference type="InterPro" id="IPR000014">
    <property type="entry name" value="PAS"/>
</dbReference>
<dbReference type="InterPro" id="IPR013767">
    <property type="entry name" value="PAS_fold"/>
</dbReference>
<dbReference type="PANTHER" id="PTHR23043">
    <property type="entry name" value="HYPOXIA-INDUCIBLE FACTOR 1 ALPHA"/>
    <property type="match status" value="1"/>
</dbReference>
<evidence type="ECO:0000259" key="8">
    <source>
        <dbReference type="PROSITE" id="PS50112"/>
    </source>
</evidence>
<feature type="domain" description="PAS" evidence="8">
    <location>
        <begin position="136"/>
        <end position="200"/>
    </location>
</feature>
<dbReference type="SMART" id="SM00086">
    <property type="entry name" value="PAC"/>
    <property type="match status" value="1"/>
</dbReference>
<feature type="compositionally biased region" description="Gly residues" evidence="7">
    <location>
        <begin position="535"/>
        <end position="546"/>
    </location>
</feature>
<evidence type="ECO:0000256" key="7">
    <source>
        <dbReference type="SAM" id="MobiDB-lite"/>
    </source>
</evidence>
<accession>A0ABN7ANY0</accession>
<sequence>MDYRHQAAAAAAFTHSWFVPPDLCVPYKHTTVEPGILELRKEKSRDAARSRRGKENYEFYELAKMLPLPAAITSQLDKASIIRLTISYLKLRDFSGHGDPPWNRDQPSPKSVKSGVRGRPGNNLALDIFELHQGTHILQSLDGFAFALGADGRFLYISETVSIYLGLSQVEMTGSSVFDYVHQQDHTEMAEQLGLGLNSGGSGIGSPQGSEEGSTSSPVSTVMSLSTTNGYKGLERTFCVRMKSTLTKRGCHFKSSGYRVVLLLCRLRPQYQFSHNRKTPPPLLGMVSLAIALPPPSVHEIRLESDMFITRLNFDFTIAHCEPRVADLLEYTADEITGMNMYTLCHGEDANRLRKSHIDLINKGQVLTHYYRLMNKNGGYTWIQTCATVICNNKNADEQNIICINYVVSGKEYKNLIMDCCQLEEHVKAQRVKREDTSGNDPENGSPGSDTGEGRSSGGGRVQERHLGPSELEEESPDLAGDQRGRGHMDHIHPPDHQQINNVLTRPHKKTGERRASKRKNDDESSYSSDEDVANGGGSGGAGASGGQPVRKRYPILSPASSSCQSSALAGSPKAGNEVDSDSAAGGTVKELEQAMSKHLPPPPQDKTSAVAQQHTDFSTDALLKAQQRSTIQWIGALQQQHAPGPGGGPLPASTLLRQLYANRESVIRANVTTRGGGYYGPDMIGPLPTPPGSEGSGGAYGGPQDYNALYPNYSAAAAAAAAVEYHSAMTPPSSVSPRDKHQPAAGPIMTTGFDSPPVGGPYATHDMLRSSYLDQPLPLKPQPYAHHHLDPSSYAAAAAAAATTAAASLEQSAHQFYAATGANTPAAATAFHHLYNKHPPPGTAAASPSANWYTSPS</sequence>
<gene>
    <name evidence="10" type="ORF">NTJ_06730</name>
</gene>
<evidence type="ECO:0000256" key="1">
    <source>
        <dbReference type="ARBA" id="ARBA00004123"/>
    </source>
</evidence>
<feature type="compositionally biased region" description="Polar residues" evidence="7">
    <location>
        <begin position="439"/>
        <end position="449"/>
    </location>
</feature>
<dbReference type="Pfam" id="PF00989">
    <property type="entry name" value="PAS"/>
    <property type="match status" value="1"/>
</dbReference>
<dbReference type="Gene3D" id="4.10.280.10">
    <property type="entry name" value="Helix-loop-helix DNA-binding domain"/>
    <property type="match status" value="1"/>
</dbReference>
<feature type="region of interest" description="Disordered" evidence="7">
    <location>
        <begin position="730"/>
        <end position="766"/>
    </location>
</feature>
<evidence type="ECO:0000256" key="4">
    <source>
        <dbReference type="ARBA" id="ARBA00023125"/>
    </source>
</evidence>
<dbReference type="CDD" id="cd19733">
    <property type="entry name" value="bHLH-PAS_trachealess_like"/>
    <property type="match status" value="1"/>
</dbReference>
<feature type="compositionally biased region" description="Gly residues" evidence="7">
    <location>
        <begin position="197"/>
        <end position="206"/>
    </location>
</feature>
<evidence type="ECO:0000259" key="9">
    <source>
        <dbReference type="PROSITE" id="PS50888"/>
    </source>
</evidence>
<dbReference type="InterPro" id="IPR036638">
    <property type="entry name" value="HLH_DNA-bd_sf"/>
</dbReference>
<dbReference type="Pfam" id="PF23171">
    <property type="entry name" value="bHLH_HIF1A"/>
    <property type="match status" value="1"/>
</dbReference>
<feature type="compositionally biased region" description="Low complexity" evidence="7">
    <location>
        <begin position="558"/>
        <end position="572"/>
    </location>
</feature>
<dbReference type="SMART" id="SM00353">
    <property type="entry name" value="HLH"/>
    <property type="match status" value="1"/>
</dbReference>
<feature type="compositionally biased region" description="Basic and acidic residues" evidence="7">
    <location>
        <begin position="513"/>
        <end position="523"/>
    </location>
</feature>
<evidence type="ECO:0000256" key="5">
    <source>
        <dbReference type="ARBA" id="ARBA00023163"/>
    </source>
</evidence>
<feature type="domain" description="PAS" evidence="8">
    <location>
        <begin position="318"/>
        <end position="364"/>
    </location>
</feature>
<keyword evidence="3" id="KW-0805">Transcription regulation</keyword>
<dbReference type="Pfam" id="PF08447">
    <property type="entry name" value="PAS_3"/>
    <property type="match status" value="1"/>
</dbReference>
<name>A0ABN7ANY0_9HEMI</name>
<dbReference type="SUPFAM" id="SSF55785">
    <property type="entry name" value="PYP-like sensor domain (PAS domain)"/>
    <property type="match status" value="2"/>
</dbReference>
<dbReference type="SUPFAM" id="SSF47459">
    <property type="entry name" value="HLH, helix-loop-helix DNA-binding domain"/>
    <property type="match status" value="1"/>
</dbReference>
<organism evidence="10 11">
    <name type="scientific">Nesidiocoris tenuis</name>
    <dbReference type="NCBI Taxonomy" id="355587"/>
    <lineage>
        <taxon>Eukaryota</taxon>
        <taxon>Metazoa</taxon>
        <taxon>Ecdysozoa</taxon>
        <taxon>Arthropoda</taxon>
        <taxon>Hexapoda</taxon>
        <taxon>Insecta</taxon>
        <taxon>Pterygota</taxon>
        <taxon>Neoptera</taxon>
        <taxon>Paraneoptera</taxon>
        <taxon>Hemiptera</taxon>
        <taxon>Heteroptera</taxon>
        <taxon>Panheteroptera</taxon>
        <taxon>Cimicomorpha</taxon>
        <taxon>Miridae</taxon>
        <taxon>Dicyphina</taxon>
        <taxon>Nesidiocoris</taxon>
    </lineage>
</organism>
<feature type="region of interest" description="Disordered" evidence="7">
    <location>
        <begin position="98"/>
        <end position="117"/>
    </location>
</feature>
<dbReference type="PROSITE" id="PS50112">
    <property type="entry name" value="PAS"/>
    <property type="match status" value="2"/>
</dbReference>
<dbReference type="Proteomes" id="UP001307889">
    <property type="component" value="Chromosome 4"/>
</dbReference>
<keyword evidence="6" id="KW-0539">Nucleus</keyword>
<feature type="compositionally biased region" description="Basic and acidic residues" evidence="7">
    <location>
        <begin position="481"/>
        <end position="496"/>
    </location>
</feature>
<evidence type="ECO:0000256" key="3">
    <source>
        <dbReference type="ARBA" id="ARBA00023015"/>
    </source>
</evidence>
<dbReference type="SMART" id="SM00091">
    <property type="entry name" value="PAS"/>
    <property type="match status" value="2"/>
</dbReference>
<dbReference type="InterPro" id="IPR001610">
    <property type="entry name" value="PAC"/>
</dbReference>
<dbReference type="Gene3D" id="3.30.450.20">
    <property type="entry name" value="PAS domain"/>
    <property type="match status" value="2"/>
</dbReference>
<dbReference type="InterPro" id="IPR013655">
    <property type="entry name" value="PAS_fold_3"/>
</dbReference>
<feature type="domain" description="BHLH" evidence="9">
    <location>
        <begin position="39"/>
        <end position="92"/>
    </location>
</feature>
<feature type="region of interest" description="Disordered" evidence="7">
    <location>
        <begin position="431"/>
        <end position="585"/>
    </location>
</feature>
<keyword evidence="5" id="KW-0804">Transcription</keyword>
<proteinExistence type="predicted"/>
<keyword evidence="4" id="KW-0238">DNA-binding</keyword>
<feature type="region of interest" description="Disordered" evidence="7">
    <location>
        <begin position="194"/>
        <end position="221"/>
    </location>
</feature>
<dbReference type="CDD" id="cd00130">
    <property type="entry name" value="PAS"/>
    <property type="match status" value="2"/>
</dbReference>
<dbReference type="PROSITE" id="PS50888">
    <property type="entry name" value="BHLH"/>
    <property type="match status" value="1"/>
</dbReference>
<evidence type="ECO:0000313" key="11">
    <source>
        <dbReference type="Proteomes" id="UP001307889"/>
    </source>
</evidence>